<feature type="compositionally biased region" description="Basic and acidic residues" evidence="1">
    <location>
        <begin position="1"/>
        <end position="14"/>
    </location>
</feature>
<feature type="region of interest" description="Disordered" evidence="1">
    <location>
        <begin position="59"/>
        <end position="284"/>
    </location>
</feature>
<gene>
    <name evidence="3" type="ORF">IDM48_10585</name>
</gene>
<feature type="compositionally biased region" description="Acidic residues" evidence="1">
    <location>
        <begin position="195"/>
        <end position="204"/>
    </location>
</feature>
<proteinExistence type="predicted"/>
<feature type="compositionally biased region" description="Basic and acidic residues" evidence="1">
    <location>
        <begin position="59"/>
        <end position="140"/>
    </location>
</feature>
<evidence type="ECO:0000313" key="4">
    <source>
        <dbReference type="Proteomes" id="UP000516421"/>
    </source>
</evidence>
<dbReference type="Pfam" id="PF07498">
    <property type="entry name" value="Rho_N"/>
    <property type="match status" value="1"/>
</dbReference>
<evidence type="ECO:0000313" key="3">
    <source>
        <dbReference type="EMBL" id="QNV39779.1"/>
    </source>
</evidence>
<dbReference type="InterPro" id="IPR037205">
    <property type="entry name" value="ChaB_sf"/>
</dbReference>
<dbReference type="EMBL" id="CP061538">
    <property type="protein sequence ID" value="QNV39779.1"/>
    <property type="molecule type" value="Genomic_DNA"/>
</dbReference>
<organism evidence="3 4">
    <name type="scientific">Rothia amarae</name>
    <dbReference type="NCBI Taxonomy" id="169480"/>
    <lineage>
        <taxon>Bacteria</taxon>
        <taxon>Bacillati</taxon>
        <taxon>Actinomycetota</taxon>
        <taxon>Actinomycetes</taxon>
        <taxon>Micrococcales</taxon>
        <taxon>Micrococcaceae</taxon>
        <taxon>Rothia</taxon>
    </lineage>
</organism>
<feature type="region of interest" description="Disordered" evidence="1">
    <location>
        <begin position="1"/>
        <end position="30"/>
    </location>
</feature>
<dbReference type="GO" id="GO:0006353">
    <property type="term" value="P:DNA-templated transcription termination"/>
    <property type="evidence" value="ECO:0007669"/>
    <property type="project" value="InterPro"/>
</dbReference>
<dbReference type="Proteomes" id="UP000516421">
    <property type="component" value="Chromosome"/>
</dbReference>
<dbReference type="SUPFAM" id="SSF140376">
    <property type="entry name" value="ChaB-like"/>
    <property type="match status" value="1"/>
</dbReference>
<evidence type="ECO:0000259" key="2">
    <source>
        <dbReference type="Pfam" id="PF07498"/>
    </source>
</evidence>
<dbReference type="RefSeq" id="WP_190617364.1">
    <property type="nucleotide sequence ID" value="NZ_CP061538.1"/>
</dbReference>
<evidence type="ECO:0000256" key="1">
    <source>
        <dbReference type="SAM" id="MobiDB-lite"/>
    </source>
</evidence>
<feature type="compositionally biased region" description="Acidic residues" evidence="1">
    <location>
        <begin position="229"/>
        <end position="253"/>
    </location>
</feature>
<protein>
    <submittedName>
        <fullName evidence="3">ChaB family protein</fullName>
    </submittedName>
</protein>
<dbReference type="Pfam" id="PF06150">
    <property type="entry name" value="ChaB"/>
    <property type="match status" value="1"/>
</dbReference>
<dbReference type="InterPro" id="IPR009317">
    <property type="entry name" value="ChaB"/>
</dbReference>
<feature type="compositionally biased region" description="Basic and acidic residues" evidence="1">
    <location>
        <begin position="148"/>
        <end position="169"/>
    </location>
</feature>
<keyword evidence="4" id="KW-1185">Reference proteome</keyword>
<dbReference type="KEGG" id="rama:IDM48_10585"/>
<dbReference type="AlphaFoldDB" id="A0A7H2BJD3"/>
<sequence length="316" mass="35485">MAKTKKSGEAKQSELPKTLKRSSAKAQRTFTKTYDAAIKEYNGDEERAYRTAYASLEKKYEKADGKWKRKKDDDAPSTKESKKSDSKKSDKKADKKSDSKKSDKKADKKSDKKSDSKKSDKKKDKKSDSKKSDKKSEKKADSKKKKSKESSKAPKKGKNEKSQTVKDEDSSMPVEDYLLGDPELNGGSSKKSEIDDFIEEDLPDENLYASADADTEPEPAIDTLREVEDLQDSAYSEEELSEEAEQLIEELSEQEEHQNLEEAQTQAFEVPGSTASFTLESTTKRELYAEAVERGIAGRSTMNKEELFFAVKAARA</sequence>
<reference evidence="3 4" key="1">
    <citation type="submission" date="2020-09" db="EMBL/GenBank/DDBJ databases">
        <title>Investigation of environmental microbe.</title>
        <authorList>
            <person name="Ou Y."/>
            <person name="Kang Q."/>
        </authorList>
    </citation>
    <scope>NUCLEOTIDE SEQUENCE [LARGE SCALE GENOMIC DNA]</scope>
    <source>
        <strain evidence="3 4">KJZ-9</strain>
    </source>
</reference>
<feature type="domain" description="Rho termination factor-like N-terminal" evidence="2">
    <location>
        <begin position="279"/>
        <end position="316"/>
    </location>
</feature>
<dbReference type="Gene3D" id="1.10.1740.70">
    <property type="entry name" value="ChaB"/>
    <property type="match status" value="1"/>
</dbReference>
<name>A0A7H2BJD3_9MICC</name>
<dbReference type="InterPro" id="IPR011112">
    <property type="entry name" value="Rho-like_N"/>
</dbReference>
<accession>A0A7H2BJD3</accession>